<protein>
    <recommendedName>
        <fullName evidence="4">SDR family oxidoreductase</fullName>
    </recommendedName>
</protein>
<dbReference type="Proteomes" id="UP001596409">
    <property type="component" value="Unassembled WGS sequence"/>
</dbReference>
<dbReference type="EMBL" id="JBHSYM010000061">
    <property type="protein sequence ID" value="MFC7015356.1"/>
    <property type="molecule type" value="Genomic_DNA"/>
</dbReference>
<evidence type="ECO:0008006" key="4">
    <source>
        <dbReference type="Google" id="ProtNLM"/>
    </source>
</evidence>
<organism evidence="2 3">
    <name type="scientific">Streptomyces viridiviolaceus</name>
    <dbReference type="NCBI Taxonomy" id="68282"/>
    <lineage>
        <taxon>Bacteria</taxon>
        <taxon>Bacillati</taxon>
        <taxon>Actinomycetota</taxon>
        <taxon>Actinomycetes</taxon>
        <taxon>Kitasatosporales</taxon>
        <taxon>Streptomycetaceae</taxon>
        <taxon>Streptomyces</taxon>
    </lineage>
</organism>
<dbReference type="RefSeq" id="WP_229881623.1">
    <property type="nucleotide sequence ID" value="NZ_BMWA01000033.1"/>
</dbReference>
<name>A0ABW2E5G6_9ACTN</name>
<gene>
    <name evidence="2" type="ORF">ACFQMH_27330</name>
</gene>
<evidence type="ECO:0000313" key="2">
    <source>
        <dbReference type="EMBL" id="MFC7015356.1"/>
    </source>
</evidence>
<feature type="compositionally biased region" description="Polar residues" evidence="1">
    <location>
        <begin position="1"/>
        <end position="12"/>
    </location>
</feature>
<proteinExistence type="predicted"/>
<evidence type="ECO:0000313" key="3">
    <source>
        <dbReference type="Proteomes" id="UP001596409"/>
    </source>
</evidence>
<feature type="region of interest" description="Disordered" evidence="1">
    <location>
        <begin position="1"/>
        <end position="29"/>
    </location>
</feature>
<evidence type="ECO:0000256" key="1">
    <source>
        <dbReference type="SAM" id="MobiDB-lite"/>
    </source>
</evidence>
<feature type="compositionally biased region" description="Basic and acidic residues" evidence="1">
    <location>
        <begin position="19"/>
        <end position="29"/>
    </location>
</feature>
<sequence>MGTESSLTSICSSCGGAGGEHEGHRGPACRREVPADRRCAVRRLPHGGVVRRCDAGQRLGRLADRPVVRDRFGAPDALVNSAGFVDWPGIEDTRDDAWDSVI</sequence>
<comment type="caution">
    <text evidence="2">The sequence shown here is derived from an EMBL/GenBank/DDBJ whole genome shotgun (WGS) entry which is preliminary data.</text>
</comment>
<dbReference type="SUPFAM" id="SSF51735">
    <property type="entry name" value="NAD(P)-binding Rossmann-fold domains"/>
    <property type="match status" value="1"/>
</dbReference>
<dbReference type="InterPro" id="IPR036291">
    <property type="entry name" value="NAD(P)-bd_dom_sf"/>
</dbReference>
<keyword evidence="3" id="KW-1185">Reference proteome</keyword>
<accession>A0ABW2E5G6</accession>
<reference evidence="3" key="1">
    <citation type="journal article" date="2019" name="Int. J. Syst. Evol. Microbiol.">
        <title>The Global Catalogue of Microorganisms (GCM) 10K type strain sequencing project: providing services to taxonomists for standard genome sequencing and annotation.</title>
        <authorList>
            <consortium name="The Broad Institute Genomics Platform"/>
            <consortium name="The Broad Institute Genome Sequencing Center for Infectious Disease"/>
            <person name="Wu L."/>
            <person name="Ma J."/>
        </authorList>
    </citation>
    <scope>NUCLEOTIDE SEQUENCE [LARGE SCALE GENOMIC DNA]</scope>
    <source>
        <strain evidence="3">JCM 4855</strain>
    </source>
</reference>